<keyword evidence="9" id="KW-0408">Iron</keyword>
<dbReference type="GO" id="GO:0009055">
    <property type="term" value="F:electron transfer activity"/>
    <property type="evidence" value="ECO:0007669"/>
    <property type="project" value="TreeGrafter"/>
</dbReference>
<reference evidence="13" key="1">
    <citation type="submission" date="2016-10" db="EMBL/GenBank/DDBJ databases">
        <authorList>
            <person name="de Groot N.N."/>
        </authorList>
    </citation>
    <scope>NUCLEOTIDE SEQUENCE</scope>
</reference>
<dbReference type="SUPFAM" id="SSF54862">
    <property type="entry name" value="4Fe-4S ferredoxins"/>
    <property type="match status" value="1"/>
</dbReference>
<keyword evidence="4" id="KW-0813">Transport</keyword>
<sequence>MSKRQLAMIIDLNKCIGCQTCTVACKTEWTNRDGREYMYWNSVESYPGRGYPKNWIELGGGFDKSGNLRDGIVPNIQKDYGTPWDFNYDEISSQNLLPNDDATLKKAGFHPDEEPSWSPNWDEDDGSGDFPNDNYLFYIPRICNHCTEPSCLSACPRDAVFKRDEDGVVLVDLDKCQGYRYCIAGCPYKKIYFNPKISKSEKCNMCFPLIERGLPPACAKQCVGRTRFVGFLDDEEGQVYKLVYKYKVALPLLGEYGTQPNVYYIPPMEAPPKYDAFGNTIKDSQRLPMAELERLFGSDVSRVTSLLKEEREKQKSGEKSEILELLIAYQHADMFRLDSDYYKQVAKERGKKPYEQLDDRYREGKYSKKSKLDGDKR</sequence>
<accession>A0A1W1CFV6</accession>
<dbReference type="GO" id="GO:0046872">
    <property type="term" value="F:metal ion binding"/>
    <property type="evidence" value="ECO:0007669"/>
    <property type="project" value="UniProtKB-KW"/>
</dbReference>
<dbReference type="InterPro" id="IPR017839">
    <property type="entry name" value="DMSO_Rdtase_II_Fe-S_su"/>
</dbReference>
<feature type="domain" description="4Fe-4S ferredoxin-type" evidence="12">
    <location>
        <begin position="167"/>
        <end position="196"/>
    </location>
</feature>
<evidence type="ECO:0000259" key="12">
    <source>
        <dbReference type="PROSITE" id="PS51379"/>
    </source>
</evidence>
<dbReference type="EMBL" id="FPHC01000071">
    <property type="protein sequence ID" value="SFV64738.1"/>
    <property type="molecule type" value="Genomic_DNA"/>
</dbReference>
<evidence type="ECO:0000256" key="9">
    <source>
        <dbReference type="ARBA" id="ARBA00023004"/>
    </source>
</evidence>
<protein>
    <submittedName>
        <fullName evidence="13">Respiratory nitrate reductase beta chain</fullName>
        <ecNumber evidence="13">1.7.99.4</ecNumber>
    </submittedName>
</protein>
<feature type="region of interest" description="Disordered" evidence="11">
    <location>
        <begin position="348"/>
        <end position="377"/>
    </location>
</feature>
<evidence type="ECO:0000256" key="5">
    <source>
        <dbReference type="ARBA" id="ARBA00022485"/>
    </source>
</evidence>
<evidence type="ECO:0000256" key="11">
    <source>
        <dbReference type="SAM" id="MobiDB-lite"/>
    </source>
</evidence>
<evidence type="ECO:0000256" key="4">
    <source>
        <dbReference type="ARBA" id="ARBA00022448"/>
    </source>
</evidence>
<evidence type="ECO:0000256" key="1">
    <source>
        <dbReference type="ARBA" id="ARBA00001927"/>
    </source>
</evidence>
<organism evidence="13">
    <name type="scientific">hydrothermal vent metagenome</name>
    <dbReference type="NCBI Taxonomy" id="652676"/>
    <lineage>
        <taxon>unclassified sequences</taxon>
        <taxon>metagenomes</taxon>
        <taxon>ecological metagenomes</taxon>
    </lineage>
</organism>
<proteinExistence type="predicted"/>
<feature type="domain" description="4Fe-4S ferredoxin-type" evidence="12">
    <location>
        <begin position="134"/>
        <end position="165"/>
    </location>
</feature>
<dbReference type="PANTHER" id="PTHR43518:SF1">
    <property type="entry name" value="RESPIRATORY NITRATE REDUCTASE 1 BETA CHAIN"/>
    <property type="match status" value="1"/>
</dbReference>
<keyword evidence="6" id="KW-0479">Metal-binding</keyword>
<dbReference type="GO" id="GO:0016491">
    <property type="term" value="F:oxidoreductase activity"/>
    <property type="evidence" value="ECO:0007669"/>
    <property type="project" value="UniProtKB-KW"/>
</dbReference>
<dbReference type="NCBIfam" id="TIGR03478">
    <property type="entry name" value="DMSO_red_II_bet"/>
    <property type="match status" value="1"/>
</dbReference>
<evidence type="ECO:0000256" key="8">
    <source>
        <dbReference type="ARBA" id="ARBA00022982"/>
    </source>
</evidence>
<dbReference type="Gene3D" id="3.30.70.20">
    <property type="match status" value="3"/>
</dbReference>
<comment type="cofactor">
    <cofactor evidence="2">
        <name>[4Fe-4S] cluster</name>
        <dbReference type="ChEBI" id="CHEBI:49883"/>
    </cofactor>
</comment>
<comment type="cofactor">
    <cofactor evidence="1">
        <name>[3Fe-4S] cluster</name>
        <dbReference type="ChEBI" id="CHEBI:21137"/>
    </cofactor>
</comment>
<evidence type="ECO:0000313" key="13">
    <source>
        <dbReference type="EMBL" id="SFV64738.1"/>
    </source>
</evidence>
<name>A0A1W1CFV6_9ZZZZ</name>
<dbReference type="GO" id="GO:0051539">
    <property type="term" value="F:4 iron, 4 sulfur cluster binding"/>
    <property type="evidence" value="ECO:0007669"/>
    <property type="project" value="UniProtKB-KW"/>
</dbReference>
<dbReference type="GO" id="GO:0042597">
    <property type="term" value="C:periplasmic space"/>
    <property type="evidence" value="ECO:0007669"/>
    <property type="project" value="InterPro"/>
</dbReference>
<dbReference type="Pfam" id="PF13247">
    <property type="entry name" value="Fer4_11"/>
    <property type="match status" value="1"/>
</dbReference>
<dbReference type="PANTHER" id="PTHR43518">
    <property type="entry name" value="NITRATE REDUCTASE BETA SUBUNIT"/>
    <property type="match status" value="1"/>
</dbReference>
<dbReference type="AlphaFoldDB" id="A0A1W1CFV6"/>
<dbReference type="GO" id="GO:0030313">
    <property type="term" value="C:cell envelope"/>
    <property type="evidence" value="ECO:0007669"/>
    <property type="project" value="UniProtKB-SubCell"/>
</dbReference>
<dbReference type="EC" id="1.7.99.4" evidence="13"/>
<keyword evidence="13" id="KW-0560">Oxidoreductase</keyword>
<comment type="subcellular location">
    <subcellularLocation>
        <location evidence="3">Cell envelope</location>
    </subcellularLocation>
</comment>
<keyword evidence="8" id="KW-0249">Electron transport</keyword>
<evidence type="ECO:0000256" key="3">
    <source>
        <dbReference type="ARBA" id="ARBA00004196"/>
    </source>
</evidence>
<evidence type="ECO:0000256" key="7">
    <source>
        <dbReference type="ARBA" id="ARBA00022737"/>
    </source>
</evidence>
<dbReference type="InterPro" id="IPR017896">
    <property type="entry name" value="4Fe4S_Fe-S-bd"/>
</dbReference>
<dbReference type="GO" id="GO:0009061">
    <property type="term" value="P:anaerobic respiration"/>
    <property type="evidence" value="ECO:0007669"/>
    <property type="project" value="InterPro"/>
</dbReference>
<dbReference type="Pfam" id="PF12797">
    <property type="entry name" value="Fer4_2"/>
    <property type="match status" value="1"/>
</dbReference>
<keyword evidence="7" id="KW-0677">Repeat</keyword>
<dbReference type="PROSITE" id="PS51379">
    <property type="entry name" value="4FE4S_FER_2"/>
    <property type="match status" value="3"/>
</dbReference>
<evidence type="ECO:0000256" key="6">
    <source>
        <dbReference type="ARBA" id="ARBA00022723"/>
    </source>
</evidence>
<feature type="domain" description="4Fe-4S ferredoxin-type" evidence="12">
    <location>
        <begin position="6"/>
        <end position="35"/>
    </location>
</feature>
<keyword evidence="5" id="KW-0004">4Fe-4S</keyword>
<gene>
    <name evidence="13" type="ORF">MNB_SV-6-318</name>
</gene>
<keyword evidence="10" id="KW-0411">Iron-sulfur</keyword>
<dbReference type="GO" id="GO:0016020">
    <property type="term" value="C:membrane"/>
    <property type="evidence" value="ECO:0007669"/>
    <property type="project" value="TreeGrafter"/>
</dbReference>
<evidence type="ECO:0000256" key="2">
    <source>
        <dbReference type="ARBA" id="ARBA00001966"/>
    </source>
</evidence>
<evidence type="ECO:0000256" key="10">
    <source>
        <dbReference type="ARBA" id="ARBA00023014"/>
    </source>
</evidence>